<dbReference type="EMBL" id="QJJQ01000016">
    <property type="protein sequence ID" value="PXW83429.1"/>
    <property type="molecule type" value="Genomic_DNA"/>
</dbReference>
<feature type="transmembrane region" description="Helical" evidence="1">
    <location>
        <begin position="296"/>
        <end position="319"/>
    </location>
</feature>
<dbReference type="PANTHER" id="PTHR30354:SF7">
    <property type="entry name" value="BLL7963 PROTEIN"/>
    <property type="match status" value="1"/>
</dbReference>
<dbReference type="Pfam" id="PF02447">
    <property type="entry name" value="GntP_permease"/>
    <property type="match status" value="1"/>
</dbReference>
<feature type="transmembrane region" description="Helical" evidence="1">
    <location>
        <begin position="180"/>
        <end position="202"/>
    </location>
</feature>
<evidence type="ECO:0000256" key="1">
    <source>
        <dbReference type="SAM" id="Phobius"/>
    </source>
</evidence>
<evidence type="ECO:0000313" key="3">
    <source>
        <dbReference type="Proteomes" id="UP000247978"/>
    </source>
</evidence>
<dbReference type="OrthoDB" id="86125at2"/>
<dbReference type="RefSeq" id="WP_110396948.1">
    <property type="nucleotide sequence ID" value="NZ_JBHUHB010000001.1"/>
</dbReference>
<feature type="transmembrane region" description="Helical" evidence="1">
    <location>
        <begin position="100"/>
        <end position="127"/>
    </location>
</feature>
<dbReference type="PANTHER" id="PTHR30354">
    <property type="entry name" value="GNT FAMILY GLUCONATE TRANSPORTER"/>
    <property type="match status" value="1"/>
</dbReference>
<keyword evidence="1" id="KW-0472">Membrane</keyword>
<name>A0A2V3W3W6_9BACI</name>
<reference evidence="2 3" key="1">
    <citation type="submission" date="2018-05" db="EMBL/GenBank/DDBJ databases">
        <title>Genomic Encyclopedia of Type Strains, Phase IV (KMG-IV): sequencing the most valuable type-strain genomes for metagenomic binning, comparative biology and taxonomic classification.</title>
        <authorList>
            <person name="Goeker M."/>
        </authorList>
    </citation>
    <scope>NUCLEOTIDE SEQUENCE [LARGE SCALE GENOMIC DNA]</scope>
    <source>
        <strain evidence="2 3">DSM 28556</strain>
    </source>
</reference>
<protein>
    <submittedName>
        <fullName evidence="2">H+/gluconate symporter-like permease</fullName>
    </submittedName>
</protein>
<dbReference type="GO" id="GO:0015128">
    <property type="term" value="F:gluconate transmembrane transporter activity"/>
    <property type="evidence" value="ECO:0007669"/>
    <property type="project" value="InterPro"/>
</dbReference>
<sequence length="434" mass="46065">MLSVIGIIIAIALLIYFAMKGYNILIITPLLAMLVALASQMNLIDILIGPFMTSFMDFAGNFFLVFLFGSIFGKIFEDSGAATSIAQGILKVTGTKSRPVVIIAMVAIVGLLTYGGISVFVVVFAILPIARPLFKQLDIPWALFPGVLFFGAATFTMTFLPGAPTIQNVIPTRYLDTTVTAAPIVGFVATIILVPLGLWWLIREDKKYHAKGLGYEETKGTITEEDEEKLKLRGDVPHFFISLLPILVLLVALIGFRAGIELSLIMGIILALLLFYKHLQSPVNSLNQGAINVSGPILYACAVVGFGGAVAATSGFEILQTAALSIPGHPLISFAVAINVLVGVTASSSGGLGIGMEVLSEQYAGLVHPESLHRIATISSSGFDALPHNGAIIAALLVSGLTHKEAYRPIFWLCVLLPLVAIAGAIITAIILYG</sequence>
<evidence type="ECO:0000313" key="2">
    <source>
        <dbReference type="EMBL" id="PXW83429.1"/>
    </source>
</evidence>
<keyword evidence="3" id="KW-1185">Reference proteome</keyword>
<feature type="transmembrane region" description="Helical" evidence="1">
    <location>
        <begin position="139"/>
        <end position="160"/>
    </location>
</feature>
<accession>A0A2V3W3W6</accession>
<keyword evidence="1" id="KW-1133">Transmembrane helix</keyword>
<feature type="transmembrane region" description="Helical" evidence="1">
    <location>
        <begin position="331"/>
        <end position="355"/>
    </location>
</feature>
<feature type="transmembrane region" description="Helical" evidence="1">
    <location>
        <begin position="243"/>
        <end position="276"/>
    </location>
</feature>
<organism evidence="2 3">
    <name type="scientific">Pseudogracilibacillus auburnensis</name>
    <dbReference type="NCBI Taxonomy" id="1494959"/>
    <lineage>
        <taxon>Bacteria</taxon>
        <taxon>Bacillati</taxon>
        <taxon>Bacillota</taxon>
        <taxon>Bacilli</taxon>
        <taxon>Bacillales</taxon>
        <taxon>Bacillaceae</taxon>
        <taxon>Pseudogracilibacillus</taxon>
    </lineage>
</organism>
<gene>
    <name evidence="2" type="ORF">DFR56_116108</name>
</gene>
<dbReference type="AlphaFoldDB" id="A0A2V3W3W6"/>
<dbReference type="GO" id="GO:0005886">
    <property type="term" value="C:plasma membrane"/>
    <property type="evidence" value="ECO:0007669"/>
    <property type="project" value="TreeGrafter"/>
</dbReference>
<keyword evidence="1" id="KW-0812">Transmembrane</keyword>
<feature type="transmembrane region" description="Helical" evidence="1">
    <location>
        <begin position="410"/>
        <end position="433"/>
    </location>
</feature>
<proteinExistence type="predicted"/>
<dbReference type="Proteomes" id="UP000247978">
    <property type="component" value="Unassembled WGS sequence"/>
</dbReference>
<dbReference type="InterPro" id="IPR003474">
    <property type="entry name" value="Glcn_transporter"/>
</dbReference>
<feature type="transmembrane region" description="Helical" evidence="1">
    <location>
        <begin position="6"/>
        <end position="37"/>
    </location>
</feature>
<comment type="caution">
    <text evidence="2">The sequence shown here is derived from an EMBL/GenBank/DDBJ whole genome shotgun (WGS) entry which is preliminary data.</text>
</comment>